<evidence type="ECO:0000256" key="2">
    <source>
        <dbReference type="ARBA" id="ARBA00022475"/>
    </source>
</evidence>
<feature type="transmembrane region" description="Helical" evidence="9">
    <location>
        <begin position="172"/>
        <end position="190"/>
    </location>
</feature>
<keyword evidence="4" id="KW-0808">Transferase</keyword>
<evidence type="ECO:0000256" key="7">
    <source>
        <dbReference type="ARBA" id="ARBA00023136"/>
    </source>
</evidence>
<feature type="transmembrane region" description="Helical" evidence="9">
    <location>
        <begin position="35"/>
        <end position="55"/>
    </location>
</feature>
<feature type="transmembrane region" description="Helical" evidence="9">
    <location>
        <begin position="241"/>
        <end position="262"/>
    </location>
</feature>
<dbReference type="GO" id="GO:0005886">
    <property type="term" value="C:plasma membrane"/>
    <property type="evidence" value="ECO:0007669"/>
    <property type="project" value="UniProtKB-SubCell"/>
</dbReference>
<accession>A0A6J7SCC4</accession>
<feature type="transmembrane region" description="Helical" evidence="9">
    <location>
        <begin position="410"/>
        <end position="434"/>
    </location>
</feature>
<evidence type="ECO:0000256" key="3">
    <source>
        <dbReference type="ARBA" id="ARBA00022676"/>
    </source>
</evidence>
<name>A0A6J7SCC4_9ZZZZ</name>
<feature type="transmembrane region" description="Helical" evidence="9">
    <location>
        <begin position="441"/>
        <end position="459"/>
    </location>
</feature>
<dbReference type="InterPro" id="IPR050297">
    <property type="entry name" value="LipidA_mod_glycosyltrf_83"/>
</dbReference>
<dbReference type="GO" id="GO:0016763">
    <property type="term" value="F:pentosyltransferase activity"/>
    <property type="evidence" value="ECO:0007669"/>
    <property type="project" value="TreeGrafter"/>
</dbReference>
<feature type="transmembrane region" description="Helical" evidence="9">
    <location>
        <begin position="115"/>
        <end position="135"/>
    </location>
</feature>
<feature type="transmembrane region" description="Helical" evidence="9">
    <location>
        <begin position="202"/>
        <end position="235"/>
    </location>
</feature>
<organism evidence="10">
    <name type="scientific">freshwater metagenome</name>
    <dbReference type="NCBI Taxonomy" id="449393"/>
    <lineage>
        <taxon>unclassified sequences</taxon>
        <taxon>metagenomes</taxon>
        <taxon>ecological metagenomes</taxon>
    </lineage>
</organism>
<keyword evidence="2" id="KW-1003">Cell membrane</keyword>
<evidence type="ECO:0000256" key="1">
    <source>
        <dbReference type="ARBA" id="ARBA00004651"/>
    </source>
</evidence>
<keyword evidence="3" id="KW-0328">Glycosyltransferase</keyword>
<dbReference type="PANTHER" id="PTHR33908">
    <property type="entry name" value="MANNOSYLTRANSFERASE YKCB-RELATED"/>
    <property type="match status" value="1"/>
</dbReference>
<feature type="transmembrane region" description="Helical" evidence="9">
    <location>
        <begin position="380"/>
        <end position="398"/>
    </location>
</feature>
<feature type="region of interest" description="Disordered" evidence="8">
    <location>
        <begin position="466"/>
        <end position="485"/>
    </location>
</feature>
<evidence type="ECO:0000256" key="5">
    <source>
        <dbReference type="ARBA" id="ARBA00022692"/>
    </source>
</evidence>
<proteinExistence type="predicted"/>
<dbReference type="AlphaFoldDB" id="A0A6J7SCC4"/>
<feature type="compositionally biased region" description="Polar residues" evidence="8">
    <location>
        <begin position="1"/>
        <end position="14"/>
    </location>
</feature>
<protein>
    <submittedName>
        <fullName evidence="10">Unannotated protein</fullName>
    </submittedName>
</protein>
<evidence type="ECO:0000256" key="8">
    <source>
        <dbReference type="SAM" id="MobiDB-lite"/>
    </source>
</evidence>
<sequence>MHSAKSGSADSLSEVTVGPEDTPASAQGGLSETRVAVIVGAFAGAIRALWVILAARAPVGLSDPSLYLAAAASIAGGKGYTSFLGRPTAYYPPGYPLFLAGIQKGAELLGQQSRLVWFVVLAQAVLGGIAAAALVIAGCRIRQSIQLGVLAGMIFALWPNLIIHSGLVLSESLYLCCFCIFLAALFTWMLKLQSQQHGHSGAVLVLVLATAACTLVRPQSVAVMLPAAALAWFISGLGWRFALRGSGLLLAGMLIAILPWTLRNTVVMNAFVPISTNTGDNLCMGFHSGATGGFSFSPECATEGDYIDGPKVEVERDADLRTRAMSWIAAHPGEIPELSYKKLRITLRQDADAVFAWESYGADAHLSQGQRSLLNRICNVYYWLVGLLGLAGSVVVLRDCWADRNSHERSVQAGIGLVALSFSIFGALLPVLFFGDERFKIPILPCVALLAALAIHSFFRRNPDGSATGTQPDVASETAEQEARQ</sequence>
<keyword evidence="6 9" id="KW-1133">Transmembrane helix</keyword>
<feature type="region of interest" description="Disordered" evidence="8">
    <location>
        <begin position="1"/>
        <end position="27"/>
    </location>
</feature>
<dbReference type="EMBL" id="CAFBPW010000213">
    <property type="protein sequence ID" value="CAB5038472.1"/>
    <property type="molecule type" value="Genomic_DNA"/>
</dbReference>
<evidence type="ECO:0000256" key="6">
    <source>
        <dbReference type="ARBA" id="ARBA00022989"/>
    </source>
</evidence>
<evidence type="ECO:0000256" key="9">
    <source>
        <dbReference type="SAM" id="Phobius"/>
    </source>
</evidence>
<dbReference type="PANTHER" id="PTHR33908:SF11">
    <property type="entry name" value="MEMBRANE PROTEIN"/>
    <property type="match status" value="1"/>
</dbReference>
<feature type="transmembrane region" description="Helical" evidence="9">
    <location>
        <begin position="147"/>
        <end position="166"/>
    </location>
</feature>
<dbReference type="GO" id="GO:0008610">
    <property type="term" value="P:lipid biosynthetic process"/>
    <property type="evidence" value="ECO:0007669"/>
    <property type="project" value="UniProtKB-ARBA"/>
</dbReference>
<keyword evidence="7 9" id="KW-0472">Membrane</keyword>
<evidence type="ECO:0000313" key="10">
    <source>
        <dbReference type="EMBL" id="CAB5038472.1"/>
    </source>
</evidence>
<gene>
    <name evidence="10" type="ORF">UFOPK4173_01549</name>
</gene>
<comment type="subcellular location">
    <subcellularLocation>
        <location evidence="1">Cell membrane</location>
        <topology evidence="1">Multi-pass membrane protein</topology>
    </subcellularLocation>
</comment>
<evidence type="ECO:0000256" key="4">
    <source>
        <dbReference type="ARBA" id="ARBA00022679"/>
    </source>
</evidence>
<keyword evidence="5 9" id="KW-0812">Transmembrane</keyword>
<reference evidence="10" key="1">
    <citation type="submission" date="2020-05" db="EMBL/GenBank/DDBJ databases">
        <authorList>
            <person name="Chiriac C."/>
            <person name="Salcher M."/>
            <person name="Ghai R."/>
            <person name="Kavagutti S V."/>
        </authorList>
    </citation>
    <scope>NUCLEOTIDE SEQUENCE</scope>
</reference>